<dbReference type="RefSeq" id="WP_199242736.1">
    <property type="nucleotide sequence ID" value="NZ_CP045503.2"/>
</dbReference>
<accession>A0ABX6VCK0</accession>
<name>A0ABX6VCK0_9GAMM</name>
<sequence>MKYFLGLIFVVLCSMPAIADITDSYNKTTSAKKIAWMDKGKNAVKQRLKDPNSAEFRNVYFHRGSDNIPVTCGEVNSKNSFGGYGGFQKFVSGGTLELSILQNEVSDFSVTWKQLCQ</sequence>
<keyword evidence="3" id="KW-1185">Reference proteome</keyword>
<feature type="chain" id="PRO_5046286578" evidence="1">
    <location>
        <begin position="20"/>
        <end position="117"/>
    </location>
</feature>
<evidence type="ECO:0000313" key="2">
    <source>
        <dbReference type="EMBL" id="QPG60421.2"/>
    </source>
</evidence>
<feature type="signal peptide" evidence="1">
    <location>
        <begin position="1"/>
        <end position="19"/>
    </location>
</feature>
<evidence type="ECO:0000313" key="3">
    <source>
        <dbReference type="Proteomes" id="UP000316416"/>
    </source>
</evidence>
<keyword evidence="1" id="KW-0732">Signal</keyword>
<evidence type="ECO:0000256" key="1">
    <source>
        <dbReference type="SAM" id="SignalP"/>
    </source>
</evidence>
<dbReference type="Proteomes" id="UP000316416">
    <property type="component" value="Chromosome"/>
</dbReference>
<reference evidence="2" key="1">
    <citation type="submission" date="2021-07" db="EMBL/GenBank/DDBJ databases">
        <title>Shewanella sp. YLB-07 whole genome sequence.</title>
        <authorList>
            <person name="Yu L."/>
        </authorList>
    </citation>
    <scope>NUCLEOTIDE SEQUENCE</scope>
    <source>
        <strain evidence="2">YLB-08</strain>
    </source>
</reference>
<gene>
    <name evidence="2" type="ORF">FM038_009600</name>
</gene>
<dbReference type="EMBL" id="CP045503">
    <property type="protein sequence ID" value="QPG60421.2"/>
    <property type="molecule type" value="Genomic_DNA"/>
</dbReference>
<proteinExistence type="predicted"/>
<organism evidence="2 3">
    <name type="scientific">Shewanella eurypsychrophilus</name>
    <dbReference type="NCBI Taxonomy" id="2593656"/>
    <lineage>
        <taxon>Bacteria</taxon>
        <taxon>Pseudomonadati</taxon>
        <taxon>Pseudomonadota</taxon>
        <taxon>Gammaproteobacteria</taxon>
        <taxon>Alteromonadales</taxon>
        <taxon>Shewanellaceae</taxon>
        <taxon>Shewanella</taxon>
    </lineage>
</organism>
<protein>
    <submittedName>
        <fullName evidence="2">Uncharacterized protein</fullName>
    </submittedName>
</protein>